<accession>A0A6M3IKT3</accession>
<protein>
    <submittedName>
        <fullName evidence="1">Uncharacterized protein</fullName>
    </submittedName>
</protein>
<dbReference type="AlphaFoldDB" id="A0A6M3IKT3"/>
<sequence length="70" mass="8372">MRRLTTERVAQDNPHMDWAALRYRDDGVAQDLDPWADQRGYRQVRTYTDGQYEATYGYHVPTGEWHLWAN</sequence>
<dbReference type="EMBL" id="MT141285">
    <property type="protein sequence ID" value="QJA57647.1"/>
    <property type="molecule type" value="Genomic_DNA"/>
</dbReference>
<proteinExistence type="predicted"/>
<organism evidence="1">
    <name type="scientific">viral metagenome</name>
    <dbReference type="NCBI Taxonomy" id="1070528"/>
    <lineage>
        <taxon>unclassified sequences</taxon>
        <taxon>metagenomes</taxon>
        <taxon>organismal metagenomes</taxon>
    </lineage>
</organism>
<evidence type="ECO:0000313" key="1">
    <source>
        <dbReference type="EMBL" id="QJA57647.1"/>
    </source>
</evidence>
<name>A0A6M3IKT3_9ZZZZ</name>
<gene>
    <name evidence="1" type="ORF">MM415B01611_0010</name>
</gene>
<reference evidence="1" key="1">
    <citation type="submission" date="2020-03" db="EMBL/GenBank/DDBJ databases">
        <title>The deep terrestrial virosphere.</title>
        <authorList>
            <person name="Holmfeldt K."/>
            <person name="Nilsson E."/>
            <person name="Simone D."/>
            <person name="Lopez-Fernandez M."/>
            <person name="Wu X."/>
            <person name="de Brujin I."/>
            <person name="Lundin D."/>
            <person name="Andersson A."/>
            <person name="Bertilsson S."/>
            <person name="Dopson M."/>
        </authorList>
    </citation>
    <scope>NUCLEOTIDE SEQUENCE</scope>
    <source>
        <strain evidence="1">MM415B01611</strain>
    </source>
</reference>